<dbReference type="EMBL" id="LGRX02032949">
    <property type="protein sequence ID" value="KAK3243338.1"/>
    <property type="molecule type" value="Genomic_DNA"/>
</dbReference>
<name>A0AAE0EWE6_9CHLO</name>
<dbReference type="Proteomes" id="UP001190700">
    <property type="component" value="Unassembled WGS sequence"/>
</dbReference>
<protein>
    <submittedName>
        <fullName evidence="1">Uncharacterized protein</fullName>
    </submittedName>
</protein>
<sequence length="170" mass="19351">MFEGERRRLAFSTVRQVALCGDNCFGPEIIMYGGELLAQNVLKRILELDELLEALSSEWLRGNVAGSYRRGFALEPGERRFRLPNRSVIVKVPRKLVMEARTEGPEPTLPGEAEAEGGGSFEMVEVKPQWKVIKTGLIEDLDPILRLKYCGVILDCVYQLDKEKRRVRTR</sequence>
<gene>
    <name evidence="1" type="ORF">CYMTET_47008</name>
</gene>
<evidence type="ECO:0000313" key="1">
    <source>
        <dbReference type="EMBL" id="KAK3243338.1"/>
    </source>
</evidence>
<accession>A0AAE0EWE6</accession>
<organism evidence="1 2">
    <name type="scientific">Cymbomonas tetramitiformis</name>
    <dbReference type="NCBI Taxonomy" id="36881"/>
    <lineage>
        <taxon>Eukaryota</taxon>
        <taxon>Viridiplantae</taxon>
        <taxon>Chlorophyta</taxon>
        <taxon>Pyramimonadophyceae</taxon>
        <taxon>Pyramimonadales</taxon>
        <taxon>Pyramimonadaceae</taxon>
        <taxon>Cymbomonas</taxon>
    </lineage>
</organism>
<proteinExistence type="predicted"/>
<dbReference type="AlphaFoldDB" id="A0AAE0EWE6"/>
<reference evidence="1 2" key="1">
    <citation type="journal article" date="2015" name="Genome Biol. Evol.">
        <title>Comparative Genomics of a Bacterivorous Green Alga Reveals Evolutionary Causalities and Consequences of Phago-Mixotrophic Mode of Nutrition.</title>
        <authorList>
            <person name="Burns J.A."/>
            <person name="Paasch A."/>
            <person name="Narechania A."/>
            <person name="Kim E."/>
        </authorList>
    </citation>
    <scope>NUCLEOTIDE SEQUENCE [LARGE SCALE GENOMIC DNA]</scope>
    <source>
        <strain evidence="1 2">PLY_AMNH</strain>
    </source>
</reference>
<comment type="caution">
    <text evidence="1">The sequence shown here is derived from an EMBL/GenBank/DDBJ whole genome shotgun (WGS) entry which is preliminary data.</text>
</comment>
<evidence type="ECO:0000313" key="2">
    <source>
        <dbReference type="Proteomes" id="UP001190700"/>
    </source>
</evidence>
<keyword evidence="2" id="KW-1185">Reference proteome</keyword>